<keyword evidence="6" id="KW-0347">Helicase</keyword>
<dbReference type="GO" id="GO:0016787">
    <property type="term" value="F:hydrolase activity"/>
    <property type="evidence" value="ECO:0007669"/>
    <property type="project" value="UniProtKB-KW"/>
</dbReference>
<dbReference type="PROSITE" id="PS51192">
    <property type="entry name" value="HELICASE_ATP_BIND_1"/>
    <property type="match status" value="1"/>
</dbReference>
<accession>A0AAJ6AIY9</accession>
<dbReference type="RefSeq" id="WP_279674767.1">
    <property type="nucleotide sequence ID" value="NZ_CP122566.1"/>
</dbReference>
<keyword evidence="2" id="KW-0862">Zinc</keyword>
<dbReference type="Pfam" id="PF00176">
    <property type="entry name" value="SNF2-rel_dom"/>
    <property type="match status" value="1"/>
</dbReference>
<dbReference type="InterPro" id="IPR038718">
    <property type="entry name" value="SNF2-like_sf"/>
</dbReference>
<dbReference type="InterPro" id="IPR007527">
    <property type="entry name" value="Znf_SWIM"/>
</dbReference>
<dbReference type="PANTHER" id="PTHR10799">
    <property type="entry name" value="SNF2/RAD54 HELICASE FAMILY"/>
    <property type="match status" value="1"/>
</dbReference>
<dbReference type="Gene3D" id="3.40.50.10810">
    <property type="entry name" value="Tandem AAA-ATPase domain"/>
    <property type="match status" value="1"/>
</dbReference>
<dbReference type="SMART" id="SM00490">
    <property type="entry name" value="HELICc"/>
    <property type="match status" value="1"/>
</dbReference>
<gene>
    <name evidence="6" type="ORF">QDX21_11380</name>
</gene>
<feature type="domain" description="Helicase C-terminal" evidence="5">
    <location>
        <begin position="1006"/>
        <end position="1151"/>
    </location>
</feature>
<sequence>MTATAGSTPTAPYIAVEEIYGSFGETMAERGQEYANEHRVLTFTQRWHDERILVCSAKVAGTRKYHTRLALQVSEDSEQYQVIDAVCTCPIGSFCKHGAAVAFTCSIKAAEAVLGREANTEEAEMLFEEHMDPADLAPSPESDLFQDADADEQTETTVHSGPDWRHALGALLPREQPEEDYTEVGLGVELFAAHTGGAGSWARRYMVRWETARPQDVTAGRALSIRLRPLRKGTRGRWIKGGLNWTTFEHRVPVSSNKYWPEQALALHRLVQLYNSSVSVLGSQDLINLSLVSSPQIWDLLRSVLEAQIPLIAYAGCSEVELCSEGEPYVDLQALDADLGEESGMRIGIKALVDQHSESLDGAIGSIGFYQARAHQAAEPSIGLRIIPSSQPLESQLLELLDQNENITVPAADVPEFFDNYYPGLNRVLSIGSADHSVDLPEIPPAVLDLRVAINAESGTTTSRQRDTVRVSARWSYQGTQDQTEHMAQVLTAAREYWPDADRGSFVYTGATAAIFIDQILPQLHDMDYIQVTEMGDKPDYEQLDGEPSITISATPSAQRDWFDLGFQITVGETTVPFTDVFSALVRGENSVLLPDKTYFTLDHSAFDELRRLIAEATELHEWDPEAPTVSRFEPEVLSYAEEIATRWEVDPRVSAWMNQLDSLRGVADLPPAEVPETVNAELRDYQVQGFRWLVQLWHLKLGGILADDMGLGKTLQTLALVDYARTTARQDTTGNPEGPFLVIAPSSVVGVWKSEAERFVPHLNVTVLDTSSARLRTDVSRVVEDSDLVVTSYAIARLDADRFAEHTWGGIILDEAQFVKNHRTKAHKAIRSFQAPFWLAITGTPMENALSDLWSILNLTVPGLFGSYATFRDTYQKPIEAGQRISAEQRASGEDAEIRGKAAERMNRLRQRIKPIMLRRTKDVVAQELPEKQEQTITVRLNPEHRRLYDRVLQRERQKVLHLIQDFDSNRMNVFRSLTLLRMLALDPQIVDDEYRDVESSKLTDLMQRLQLLVADGHRVIVFSQFTSFLHRVAETLTKHDIAHSYLDGATRNRSAVIEQFRAGDIPVFLLSLKAGGFGLTLTEADYVFLLDPWWNPAAEAQAVDRTHRIGQDRRVMVYRMVAEGTIEEKVVELQRAKAELFSSLTEDDTAFSSSLGAEDILALFDAGASTESAEPTDP</sequence>
<evidence type="ECO:0000256" key="1">
    <source>
        <dbReference type="ARBA" id="ARBA00022801"/>
    </source>
</evidence>
<evidence type="ECO:0000256" key="2">
    <source>
        <dbReference type="PROSITE-ProRule" id="PRU00325"/>
    </source>
</evidence>
<dbReference type="EMBL" id="CP122566">
    <property type="protein sequence ID" value="WGH92882.1"/>
    <property type="molecule type" value="Genomic_DNA"/>
</dbReference>
<dbReference type="GO" id="GO:0004386">
    <property type="term" value="F:helicase activity"/>
    <property type="evidence" value="ECO:0007669"/>
    <property type="project" value="UniProtKB-KW"/>
</dbReference>
<dbReference type="PROSITE" id="PS51194">
    <property type="entry name" value="HELICASE_CTER"/>
    <property type="match status" value="1"/>
</dbReference>
<dbReference type="SUPFAM" id="SSF52540">
    <property type="entry name" value="P-loop containing nucleoside triphosphate hydrolases"/>
    <property type="match status" value="2"/>
</dbReference>
<feature type="domain" description="Helicase ATP-binding" evidence="4">
    <location>
        <begin position="695"/>
        <end position="864"/>
    </location>
</feature>
<evidence type="ECO:0000259" key="4">
    <source>
        <dbReference type="PROSITE" id="PS51192"/>
    </source>
</evidence>
<dbReference type="InterPro" id="IPR001650">
    <property type="entry name" value="Helicase_C-like"/>
</dbReference>
<reference evidence="6 7" key="1">
    <citation type="submission" date="2023-03" db="EMBL/GenBank/DDBJ databases">
        <title>Complete genome sequences of several Auritidibacter ignavus strains isolated from ear infections.</title>
        <authorList>
            <person name="Baehr T."/>
            <person name="Baumhoegger A.M."/>
        </authorList>
    </citation>
    <scope>NUCLEOTIDE SEQUENCE [LARGE SCALE GENOMIC DNA]</scope>
    <source>
        <strain evidence="6 7">BABAE-6</strain>
    </source>
</reference>
<feature type="domain" description="SWIM-type" evidence="3">
    <location>
        <begin position="71"/>
        <end position="106"/>
    </location>
</feature>
<dbReference type="InterPro" id="IPR014001">
    <property type="entry name" value="Helicase_ATP-bd"/>
</dbReference>
<keyword evidence="2" id="KW-0479">Metal-binding</keyword>
<evidence type="ECO:0000259" key="5">
    <source>
        <dbReference type="PROSITE" id="PS51194"/>
    </source>
</evidence>
<keyword evidence="7" id="KW-1185">Reference proteome</keyword>
<keyword evidence="6" id="KW-0547">Nucleotide-binding</keyword>
<protein>
    <submittedName>
        <fullName evidence="6">DEAD/DEAH box helicase</fullName>
    </submittedName>
</protein>
<dbReference type="AlphaFoldDB" id="A0AAJ6AIY9"/>
<dbReference type="GO" id="GO:0005524">
    <property type="term" value="F:ATP binding"/>
    <property type="evidence" value="ECO:0007669"/>
    <property type="project" value="InterPro"/>
</dbReference>
<dbReference type="InterPro" id="IPR000330">
    <property type="entry name" value="SNF2_N"/>
</dbReference>
<evidence type="ECO:0000259" key="3">
    <source>
        <dbReference type="PROSITE" id="PS50966"/>
    </source>
</evidence>
<dbReference type="Proteomes" id="UP001224674">
    <property type="component" value="Chromosome"/>
</dbReference>
<dbReference type="Pfam" id="PF00271">
    <property type="entry name" value="Helicase_C"/>
    <property type="match status" value="1"/>
</dbReference>
<dbReference type="SMART" id="SM00487">
    <property type="entry name" value="DEXDc"/>
    <property type="match status" value="1"/>
</dbReference>
<dbReference type="InterPro" id="IPR049730">
    <property type="entry name" value="SNF2/RAD54-like_C"/>
</dbReference>
<organism evidence="6 7">
    <name type="scientific">Auritidibacter ignavus</name>
    <dbReference type="NCBI Taxonomy" id="678932"/>
    <lineage>
        <taxon>Bacteria</taxon>
        <taxon>Bacillati</taxon>
        <taxon>Actinomycetota</taxon>
        <taxon>Actinomycetes</taxon>
        <taxon>Micrococcales</taxon>
        <taxon>Micrococcaceae</taxon>
        <taxon>Auritidibacter</taxon>
    </lineage>
</organism>
<dbReference type="CDD" id="cd18793">
    <property type="entry name" value="SF2_C_SNF"/>
    <property type="match status" value="1"/>
</dbReference>
<dbReference type="GO" id="GO:0008270">
    <property type="term" value="F:zinc ion binding"/>
    <property type="evidence" value="ECO:0007669"/>
    <property type="project" value="UniProtKB-KW"/>
</dbReference>
<proteinExistence type="predicted"/>
<dbReference type="PROSITE" id="PS50966">
    <property type="entry name" value="ZF_SWIM"/>
    <property type="match status" value="1"/>
</dbReference>
<dbReference type="Gene3D" id="3.40.50.300">
    <property type="entry name" value="P-loop containing nucleotide triphosphate hydrolases"/>
    <property type="match status" value="1"/>
</dbReference>
<evidence type="ECO:0000313" key="6">
    <source>
        <dbReference type="EMBL" id="WGH92882.1"/>
    </source>
</evidence>
<evidence type="ECO:0000313" key="7">
    <source>
        <dbReference type="Proteomes" id="UP001224674"/>
    </source>
</evidence>
<keyword evidence="2" id="KW-0863">Zinc-finger</keyword>
<keyword evidence="6" id="KW-0067">ATP-binding</keyword>
<dbReference type="InterPro" id="IPR027417">
    <property type="entry name" value="P-loop_NTPase"/>
</dbReference>
<name>A0AAJ6AIY9_9MICC</name>
<keyword evidence="1" id="KW-0378">Hydrolase</keyword>